<keyword evidence="2" id="KW-0808">Transferase</keyword>
<dbReference type="SUPFAM" id="SSF53335">
    <property type="entry name" value="S-adenosyl-L-methionine-dependent methyltransferases"/>
    <property type="match status" value="1"/>
</dbReference>
<gene>
    <name evidence="3" type="ORF">CUN60_01920</name>
</gene>
<dbReference type="KEGG" id="nba:CUN60_01920"/>
<protein>
    <recommendedName>
        <fullName evidence="5">SAM-dependent methyltransferase</fullName>
    </recommendedName>
</protein>
<dbReference type="GO" id="GO:0035243">
    <property type="term" value="F:protein-arginine omega-N symmetric methyltransferase activity"/>
    <property type="evidence" value="ECO:0007669"/>
    <property type="project" value="TreeGrafter"/>
</dbReference>
<reference evidence="4" key="1">
    <citation type="submission" date="2017-11" db="EMBL/GenBank/DDBJ databases">
        <authorList>
            <person name="Chan K.G."/>
            <person name="Lee L.S."/>
        </authorList>
    </citation>
    <scope>NUCLEOTIDE SEQUENCE [LARGE SCALE GENOMIC DNA]</scope>
    <source>
        <strain evidence="4">DSM 100970</strain>
    </source>
</reference>
<keyword evidence="4" id="KW-1185">Reference proteome</keyword>
<dbReference type="InterPro" id="IPR038375">
    <property type="entry name" value="NDUFAF7_sf"/>
</dbReference>
<evidence type="ECO:0000313" key="4">
    <source>
        <dbReference type="Proteomes" id="UP000236655"/>
    </source>
</evidence>
<evidence type="ECO:0008006" key="5">
    <source>
        <dbReference type="Google" id="ProtNLM"/>
    </source>
</evidence>
<dbReference type="EMBL" id="CP024847">
    <property type="protein sequence ID" value="AUR51114.1"/>
    <property type="molecule type" value="Genomic_DNA"/>
</dbReference>
<keyword evidence="1" id="KW-0489">Methyltransferase</keyword>
<dbReference type="Gene3D" id="3.40.50.12710">
    <property type="match status" value="1"/>
</dbReference>
<dbReference type="PANTHER" id="PTHR12049">
    <property type="entry name" value="PROTEIN ARGININE METHYLTRANSFERASE NDUFAF7, MITOCHONDRIAL"/>
    <property type="match status" value="1"/>
</dbReference>
<evidence type="ECO:0000313" key="3">
    <source>
        <dbReference type="EMBL" id="AUR51114.1"/>
    </source>
</evidence>
<dbReference type="Pfam" id="PF02636">
    <property type="entry name" value="Methyltransf_28"/>
    <property type="match status" value="1"/>
</dbReference>
<dbReference type="PANTHER" id="PTHR12049:SF7">
    <property type="entry name" value="PROTEIN ARGININE METHYLTRANSFERASE NDUFAF7, MITOCHONDRIAL"/>
    <property type="match status" value="1"/>
</dbReference>
<dbReference type="GO" id="GO:0032259">
    <property type="term" value="P:methylation"/>
    <property type="evidence" value="ECO:0007669"/>
    <property type="project" value="UniProtKB-KW"/>
</dbReference>
<evidence type="ECO:0000256" key="1">
    <source>
        <dbReference type="ARBA" id="ARBA00022603"/>
    </source>
</evidence>
<dbReference type="Proteomes" id="UP000236655">
    <property type="component" value="Chromosome"/>
</dbReference>
<dbReference type="InterPro" id="IPR003788">
    <property type="entry name" value="NDUFAF7"/>
</dbReference>
<accession>A0A2I7N3S5</accession>
<dbReference type="InterPro" id="IPR029063">
    <property type="entry name" value="SAM-dependent_MTases_sf"/>
</dbReference>
<organism evidence="3 4">
    <name type="scientific">Aquella oligotrophica</name>
    <dbReference type="NCBI Taxonomy" id="2067065"/>
    <lineage>
        <taxon>Bacteria</taxon>
        <taxon>Pseudomonadati</taxon>
        <taxon>Pseudomonadota</taxon>
        <taxon>Betaproteobacteria</taxon>
        <taxon>Neisseriales</taxon>
        <taxon>Neisseriaceae</taxon>
        <taxon>Aquella</taxon>
    </lineage>
</organism>
<sequence>MNSLPTIRQNRNEIMMMNKQIFNLTHEEQLLTDKLSSVIKEEISKSGGLIPFKRYMELALYYPGLGYYSNPRQKFGKEGDFITSPMVSSLFGNTLARQILEVINFGVFPQVLEFGAGNGKLAADILNSIGSEITSYCILELSADLIALQKETIQKIAGDYFDKVVWLNELPEKFDGVIIANEVLDAQPCELLYRKGDSIHEIGVSYTAEGKFIYKDYDSSWQADNDDITNHWTNGYQSEWHGANSAFIKTLATKLNHGVILLIDYGYGQTEYYHQEFYKGRLRGFFRHHLLDDVLIYPGLIDITTSVNWTKIATTAIDAGLDLIGYVNQAAFLINAGIAETMGELRKNLSNDEYIKLSNQVNQLVSANQMGELFKVMALSRGIDEADWCGFRSGDLSYTL</sequence>
<name>A0A2I7N3S5_9NEIS</name>
<dbReference type="AlphaFoldDB" id="A0A2I7N3S5"/>
<evidence type="ECO:0000256" key="2">
    <source>
        <dbReference type="ARBA" id="ARBA00022679"/>
    </source>
</evidence>
<proteinExistence type="predicted"/>